<comment type="caution">
    <text evidence="1">The sequence shown here is derived from an EMBL/GenBank/DDBJ whole genome shotgun (WGS) entry which is preliminary data.</text>
</comment>
<proteinExistence type="predicted"/>
<dbReference type="EMBL" id="LAZR01000399">
    <property type="protein sequence ID" value="KKN70689.1"/>
    <property type="molecule type" value="Genomic_DNA"/>
</dbReference>
<organism evidence="1">
    <name type="scientific">marine sediment metagenome</name>
    <dbReference type="NCBI Taxonomy" id="412755"/>
    <lineage>
        <taxon>unclassified sequences</taxon>
        <taxon>metagenomes</taxon>
        <taxon>ecological metagenomes</taxon>
    </lineage>
</organism>
<gene>
    <name evidence="1" type="ORF">LCGC14_0428440</name>
</gene>
<protein>
    <submittedName>
        <fullName evidence="1">Uncharacterized protein</fullName>
    </submittedName>
</protein>
<sequence length="80" mass="9150">MSNDDKPELKECEICKRMFPDLLIVEVPYVGERPRMCPICALEVSNQAHGLNRTEFNGTMANEMLFEARAFLIKEAEDAE</sequence>
<accession>A0A0F9SUW6</accession>
<evidence type="ECO:0000313" key="1">
    <source>
        <dbReference type="EMBL" id="KKN70689.1"/>
    </source>
</evidence>
<reference evidence="1" key="1">
    <citation type="journal article" date="2015" name="Nature">
        <title>Complex archaea that bridge the gap between prokaryotes and eukaryotes.</title>
        <authorList>
            <person name="Spang A."/>
            <person name="Saw J.H."/>
            <person name="Jorgensen S.L."/>
            <person name="Zaremba-Niedzwiedzka K."/>
            <person name="Martijn J."/>
            <person name="Lind A.E."/>
            <person name="van Eijk R."/>
            <person name="Schleper C."/>
            <person name="Guy L."/>
            <person name="Ettema T.J."/>
        </authorList>
    </citation>
    <scope>NUCLEOTIDE SEQUENCE</scope>
</reference>
<dbReference type="AlphaFoldDB" id="A0A0F9SUW6"/>
<name>A0A0F9SUW6_9ZZZZ</name>